<evidence type="ECO:0000313" key="4">
    <source>
        <dbReference type="EMBL" id="RSX50654.1"/>
    </source>
</evidence>
<feature type="region of interest" description="Disordered" evidence="1">
    <location>
        <begin position="179"/>
        <end position="212"/>
    </location>
</feature>
<feature type="domain" description="DZANK-type" evidence="3">
    <location>
        <begin position="3"/>
        <end position="97"/>
    </location>
</feature>
<sequence>MKCGNCGAACEDGDVFCPSCGAPVETPKKKAEPKPKQQEPKAAPNPASAPQTAPADEATQVMNPTGLRADAGTHTPSTCPVCGRALDPDEAFCSGCGARIPGVVAPEVPPAQSAPNGPMQGPGPMPFPGNVPGQPGMPNGQPGMTAAVKKKIPPLTIALIAALIVVVLFAAVALFGGKGNSSSGTAGTTASDQGTSSSSSSSSGGSSTCSTAPKATVATVDTMNDYLVTTVHFSSSCSGSSKDVFGSNNTEIKISDSDGLVASAVFDFSSDPVDISSSSAQARLAFATNQYWRVPEQIDATDLTVTVSTATAADGSASSPASGVMAGANAMGNDDRESAAHQALEDQISHDKSAASGFYYTYTTQLSSKRLDLDAEGKVWSYQDIWAEFLGFKSRYPNALLIWSNDYPTYTKKGPSEYYVTLSGESFSSTDDATGWCSANGYDSDHCLPVDLS</sequence>
<name>A0A430FCS9_9BIFI</name>
<dbReference type="AlphaFoldDB" id="A0A430FCS9"/>
<keyword evidence="2" id="KW-0812">Transmembrane</keyword>
<dbReference type="InterPro" id="IPR025874">
    <property type="entry name" value="DZR"/>
</dbReference>
<protein>
    <submittedName>
        <fullName evidence="4">Zinc-ribbon domain-containing protein</fullName>
    </submittedName>
</protein>
<evidence type="ECO:0000259" key="3">
    <source>
        <dbReference type="Pfam" id="PF12773"/>
    </source>
</evidence>
<feature type="transmembrane region" description="Helical" evidence="2">
    <location>
        <begin position="155"/>
        <end position="175"/>
    </location>
</feature>
<keyword evidence="2" id="KW-0472">Membrane</keyword>
<organism evidence="4 5">
    <name type="scientific">Bifidobacterium callimiconis</name>
    <dbReference type="NCBI Taxonomy" id="2306973"/>
    <lineage>
        <taxon>Bacteria</taxon>
        <taxon>Bacillati</taxon>
        <taxon>Actinomycetota</taxon>
        <taxon>Actinomycetes</taxon>
        <taxon>Bifidobacteriales</taxon>
        <taxon>Bifidobacteriaceae</taxon>
        <taxon>Bifidobacterium</taxon>
    </lineage>
</organism>
<accession>A0A430FCS9</accession>
<proteinExistence type="predicted"/>
<evidence type="ECO:0000256" key="1">
    <source>
        <dbReference type="SAM" id="MobiDB-lite"/>
    </source>
</evidence>
<dbReference type="Proteomes" id="UP000288607">
    <property type="component" value="Unassembled WGS sequence"/>
</dbReference>
<gene>
    <name evidence="4" type="ORF">D2E23_1319</name>
</gene>
<dbReference type="Pfam" id="PF12773">
    <property type="entry name" value="DZR"/>
    <property type="match status" value="1"/>
</dbReference>
<feature type="compositionally biased region" description="Basic and acidic residues" evidence="1">
    <location>
        <begin position="26"/>
        <end position="39"/>
    </location>
</feature>
<comment type="caution">
    <text evidence="4">The sequence shown here is derived from an EMBL/GenBank/DDBJ whole genome shotgun (WGS) entry which is preliminary data.</text>
</comment>
<dbReference type="OrthoDB" id="4803588at2"/>
<reference evidence="4 5" key="1">
    <citation type="submission" date="2018-09" db="EMBL/GenBank/DDBJ databases">
        <title>Characterization of the phylogenetic diversity of five novel species belonging to the genus Bifidobacterium.</title>
        <authorList>
            <person name="Lugli G.A."/>
            <person name="Duranti S."/>
            <person name="Milani C."/>
        </authorList>
    </citation>
    <scope>NUCLEOTIDE SEQUENCE [LARGE SCALE GENOMIC DNA]</scope>
    <source>
        <strain evidence="4 5">2028B</strain>
    </source>
</reference>
<dbReference type="EMBL" id="QXGJ01000006">
    <property type="protein sequence ID" value="RSX50654.1"/>
    <property type="molecule type" value="Genomic_DNA"/>
</dbReference>
<dbReference type="RefSeq" id="WP_126030185.1">
    <property type="nucleotide sequence ID" value="NZ_QXGJ01000006.1"/>
</dbReference>
<keyword evidence="5" id="KW-1185">Reference proteome</keyword>
<evidence type="ECO:0000313" key="5">
    <source>
        <dbReference type="Proteomes" id="UP000288607"/>
    </source>
</evidence>
<evidence type="ECO:0000256" key="2">
    <source>
        <dbReference type="SAM" id="Phobius"/>
    </source>
</evidence>
<feature type="region of interest" description="Disordered" evidence="1">
    <location>
        <begin position="25"/>
        <end position="56"/>
    </location>
</feature>
<keyword evidence="2" id="KW-1133">Transmembrane helix</keyword>